<reference evidence="2 3" key="1">
    <citation type="submission" date="2017-08" db="EMBL/GenBank/DDBJ databases">
        <title>Infants hospitalized years apart are colonized by the same room-sourced microbial strains.</title>
        <authorList>
            <person name="Brooks B."/>
            <person name="Olm M.R."/>
            <person name="Firek B.A."/>
            <person name="Baker R."/>
            <person name="Thomas B.C."/>
            <person name="Morowitz M.J."/>
            <person name="Banfield J.F."/>
        </authorList>
    </citation>
    <scope>NUCLEOTIDE SEQUENCE [LARGE SCALE GENOMIC DNA]</scope>
    <source>
        <strain evidence="2">S2_005_003_R2_41</strain>
    </source>
</reference>
<gene>
    <name evidence="2" type="ORF">DI563_01885</name>
</gene>
<feature type="region of interest" description="Disordered" evidence="1">
    <location>
        <begin position="1"/>
        <end position="30"/>
    </location>
</feature>
<sequence length="560" mass="56857">MGMFDDLQPSAAPASGGGMFSDLAPPAAPLTRGERFTRGLRDPIDGGAQLLTKALPAGVVEAGNRLNNWLADTTGLVGRLPEGGVDQQVREAEAEYQARRRASEPVAGTTGLVTGQRQEPGVDWMRIGGNVLNPANIAIASRIPAAASLTGRIGLGALGGGVSASLNPVTSGDDFLAEKTKQVGTGAAFGALVPAATAVARGVISPAASTNPQLALLRSEGVRPTIGQTLGGAWNRAEEKLSSLPLVGDSIAGARSRAQEDFNRAALNRALSPIGQSADEVGQGGVAAAQGAVKNAYSAAEAAMGNFRLDRQGASELRNVQSMAQSLADKERGQFNTIWNTIAGDISPNGTIAQGAFKKIDSKLGADAARFSGSTDAYQQQLGDAVSQLQKSIRDNALRANPRAADLTSKADAAYANLVRVEGASKAALGNGGVFTPGQLNTAVRQADRSVRDRATAGGKALMQDLSSAGQSVLGNRVPNSGTVDRALLLGTGAGAYANPMLAGAGLLGGMAAYTPTGQALLRSAVTLRPQAAQTVSNALLKASPGFVPTGAQVGLGLLD</sequence>
<name>A0A2W5QKX6_VARPD</name>
<evidence type="ECO:0000313" key="3">
    <source>
        <dbReference type="Proteomes" id="UP000249135"/>
    </source>
</evidence>
<dbReference type="AlphaFoldDB" id="A0A2W5QKX6"/>
<organism evidence="2 3">
    <name type="scientific">Variovorax paradoxus</name>
    <dbReference type="NCBI Taxonomy" id="34073"/>
    <lineage>
        <taxon>Bacteria</taxon>
        <taxon>Pseudomonadati</taxon>
        <taxon>Pseudomonadota</taxon>
        <taxon>Betaproteobacteria</taxon>
        <taxon>Burkholderiales</taxon>
        <taxon>Comamonadaceae</taxon>
        <taxon>Variovorax</taxon>
    </lineage>
</organism>
<evidence type="ECO:0000313" key="2">
    <source>
        <dbReference type="EMBL" id="PZQ77932.1"/>
    </source>
</evidence>
<comment type="caution">
    <text evidence="2">The sequence shown here is derived from an EMBL/GenBank/DDBJ whole genome shotgun (WGS) entry which is preliminary data.</text>
</comment>
<accession>A0A2W5QKX6</accession>
<proteinExistence type="predicted"/>
<dbReference type="EMBL" id="QFPP01000007">
    <property type="protein sequence ID" value="PZQ77932.1"/>
    <property type="molecule type" value="Genomic_DNA"/>
</dbReference>
<protein>
    <submittedName>
        <fullName evidence="2">Uncharacterized protein</fullName>
    </submittedName>
</protein>
<evidence type="ECO:0000256" key="1">
    <source>
        <dbReference type="SAM" id="MobiDB-lite"/>
    </source>
</evidence>
<dbReference type="Proteomes" id="UP000249135">
    <property type="component" value="Unassembled WGS sequence"/>
</dbReference>